<dbReference type="InterPro" id="IPR003137">
    <property type="entry name" value="PA_domain"/>
</dbReference>
<dbReference type="PROSITE" id="PS00138">
    <property type="entry name" value="SUBTILASE_SER"/>
    <property type="match status" value="1"/>
</dbReference>
<organism evidence="6">
    <name type="scientific">sediment metagenome</name>
    <dbReference type="NCBI Taxonomy" id="749907"/>
    <lineage>
        <taxon>unclassified sequences</taxon>
        <taxon>metagenomes</taxon>
        <taxon>ecological metagenomes</taxon>
    </lineage>
</organism>
<accession>D9PJ45</accession>
<feature type="non-terminal residue" evidence="6">
    <location>
        <position position="192"/>
    </location>
</feature>
<protein>
    <submittedName>
        <fullName evidence="6">Protein containing Protease-associated PA domain</fullName>
    </submittedName>
</protein>
<feature type="domain" description="PA" evidence="5">
    <location>
        <begin position="34"/>
        <end position="112"/>
    </location>
</feature>
<dbReference type="SUPFAM" id="SSF52025">
    <property type="entry name" value="PA domain"/>
    <property type="match status" value="1"/>
</dbReference>
<dbReference type="InterPro" id="IPR036852">
    <property type="entry name" value="Peptidase_S8/S53_dom_sf"/>
</dbReference>
<evidence type="ECO:0000256" key="2">
    <source>
        <dbReference type="ARBA" id="ARBA00022801"/>
    </source>
</evidence>
<feature type="domain" description="Peptidase S8/S53" evidence="4">
    <location>
        <begin position="124"/>
        <end position="176"/>
    </location>
</feature>
<dbReference type="GO" id="GO:0006508">
    <property type="term" value="P:proteolysis"/>
    <property type="evidence" value="ECO:0007669"/>
    <property type="project" value="UniProtKB-KW"/>
</dbReference>
<evidence type="ECO:0000256" key="1">
    <source>
        <dbReference type="ARBA" id="ARBA00022670"/>
    </source>
</evidence>
<evidence type="ECO:0000313" key="6">
    <source>
        <dbReference type="EMBL" id="EFK96419.1"/>
    </source>
</evidence>
<reference evidence="6" key="1">
    <citation type="submission" date="2010-07" db="EMBL/GenBank/DDBJ databases">
        <authorList>
            <consortium name="CONSOLIDER consortium CSD2007-00005"/>
            <person name="Guazzaroni M.-E."/>
            <person name="Richter M."/>
            <person name="Garcia-Salamanca A."/>
            <person name="Yarza P."/>
            <person name="Ferrer M."/>
        </authorList>
    </citation>
    <scope>NUCLEOTIDE SEQUENCE</scope>
</reference>
<dbReference type="InterPro" id="IPR000209">
    <property type="entry name" value="Peptidase_S8/S53_dom"/>
</dbReference>
<dbReference type="Pfam" id="PF02225">
    <property type="entry name" value="PA"/>
    <property type="match status" value="1"/>
</dbReference>
<dbReference type="PANTHER" id="PTHR10795">
    <property type="entry name" value="PROPROTEIN CONVERTASE SUBTILISIN/KEXIN"/>
    <property type="match status" value="1"/>
</dbReference>
<dbReference type="InterPro" id="IPR045051">
    <property type="entry name" value="SBT"/>
</dbReference>
<keyword evidence="1 6" id="KW-0645">Protease</keyword>
<dbReference type="EMBL" id="ADZX01000490">
    <property type="protein sequence ID" value="EFK96419.1"/>
    <property type="molecule type" value="Genomic_DNA"/>
</dbReference>
<dbReference type="InterPro" id="IPR023828">
    <property type="entry name" value="Peptidase_S8_Ser-AS"/>
</dbReference>
<dbReference type="CDD" id="cd02133">
    <property type="entry name" value="PA_C5a_like"/>
    <property type="match status" value="1"/>
</dbReference>
<dbReference type="Pfam" id="PF00082">
    <property type="entry name" value="Peptidase_S8"/>
    <property type="match status" value="1"/>
</dbReference>
<proteinExistence type="predicted"/>
<dbReference type="Gene3D" id="3.50.30.30">
    <property type="match status" value="1"/>
</dbReference>
<evidence type="ECO:0000256" key="3">
    <source>
        <dbReference type="ARBA" id="ARBA00022825"/>
    </source>
</evidence>
<dbReference type="GO" id="GO:0004252">
    <property type="term" value="F:serine-type endopeptidase activity"/>
    <property type="evidence" value="ECO:0007669"/>
    <property type="project" value="InterPro"/>
</dbReference>
<evidence type="ECO:0000259" key="4">
    <source>
        <dbReference type="Pfam" id="PF00082"/>
    </source>
</evidence>
<dbReference type="AlphaFoldDB" id="D9PJ45"/>
<dbReference type="InterPro" id="IPR046450">
    <property type="entry name" value="PA_dom_sf"/>
</dbReference>
<gene>
    <name evidence="6" type="ORF">LDC_1554</name>
</gene>
<sequence>MNSYIIRTDIDPSKEFHAKHLLASGDIPSNGLRGELIPAGLGRAEDFKNKDFTNKIALIERGEISYAKKVEEAAKAGAIAVLIYNNTPGGFSGKLAEQLRNTPALAISQEKGIYLRNLISAGPVQITLSTHSIGPYYAMSGTSMACPHVAGLAALLKSKYPHETPASIRARIMASTDPFPETETPYIGTGTI</sequence>
<keyword evidence="3" id="KW-0720">Serine protease</keyword>
<dbReference type="PROSITE" id="PS51892">
    <property type="entry name" value="SUBTILASE"/>
    <property type="match status" value="1"/>
</dbReference>
<keyword evidence="2" id="KW-0378">Hydrolase</keyword>
<dbReference type="SUPFAM" id="SSF52743">
    <property type="entry name" value="Subtilisin-like"/>
    <property type="match status" value="1"/>
</dbReference>
<comment type="caution">
    <text evidence="6">The sequence shown here is derived from an EMBL/GenBank/DDBJ whole genome shotgun (WGS) entry which is preliminary data.</text>
</comment>
<evidence type="ECO:0000259" key="5">
    <source>
        <dbReference type="Pfam" id="PF02225"/>
    </source>
</evidence>
<name>D9PJ45_9ZZZZ</name>
<reference evidence="6" key="2">
    <citation type="journal article" date="2011" name="Microb. Ecol.">
        <title>Taxonomic and Functional Metagenomic Profiling of the Microbial Community in the Anoxic Sediment of a Sub-saline Shallow Lake (Laguna de Carrizo, Central Spain).</title>
        <authorList>
            <person name="Ferrer M."/>
            <person name="Guazzaroni M.E."/>
            <person name="Richter M."/>
            <person name="Garcia-Salamanca A."/>
            <person name="Yarza P."/>
            <person name="Suarez-Suarez A."/>
            <person name="Solano J."/>
            <person name="Alcaide M."/>
            <person name="van Dillewijn P."/>
            <person name="Molina-Henares M.A."/>
            <person name="Lopez-Cortes N."/>
            <person name="Al-Ramahi Y."/>
            <person name="Guerrero C."/>
            <person name="Acosta A."/>
            <person name="de Eugenio L.I."/>
            <person name="Martinez V."/>
            <person name="Marques S."/>
            <person name="Rojo F."/>
            <person name="Santero E."/>
            <person name="Genilloud O."/>
            <person name="Perez-Perez J."/>
            <person name="Rossello-Mora R."/>
            <person name="Ramos J.L."/>
        </authorList>
    </citation>
    <scope>NUCLEOTIDE SEQUENCE</scope>
</reference>
<dbReference type="Gene3D" id="3.40.50.200">
    <property type="entry name" value="Peptidase S8/S53 domain"/>
    <property type="match status" value="1"/>
</dbReference>